<keyword evidence="2" id="KW-1185">Reference proteome</keyword>
<dbReference type="OrthoDB" id="1433614at2"/>
<comment type="caution">
    <text evidence="1">The sequence shown here is derived from an EMBL/GenBank/DDBJ whole genome shotgun (WGS) entry which is preliminary data.</text>
</comment>
<dbReference type="EMBL" id="SNTZ01000001">
    <property type="protein sequence ID" value="THV61723.1"/>
    <property type="molecule type" value="Genomic_DNA"/>
</dbReference>
<name>A0A4S8RSK9_9FLAO</name>
<dbReference type="RefSeq" id="WP_136565491.1">
    <property type="nucleotide sequence ID" value="NZ_SNTZ01000001.1"/>
</dbReference>
<gene>
    <name evidence="1" type="ORF">EZV76_05150</name>
</gene>
<sequence length="98" mass="11470">MKLFSWKKKTEPPKTDMNINVFFKAFILDTLKELPTEKSDLIGTMNLDYVFSTDFNDWKKTIKKVLNLSDTIEIAIKDLWLRNSEIAKKRIAESNLAE</sequence>
<dbReference type="AlphaFoldDB" id="A0A4S8RSK9"/>
<organism evidence="1 2">
    <name type="scientific">Flagellimonas alvinocaridis</name>
    <dbReference type="NCBI Taxonomy" id="2530200"/>
    <lineage>
        <taxon>Bacteria</taxon>
        <taxon>Pseudomonadati</taxon>
        <taxon>Bacteroidota</taxon>
        <taxon>Flavobacteriia</taxon>
        <taxon>Flavobacteriales</taxon>
        <taxon>Flavobacteriaceae</taxon>
        <taxon>Flagellimonas</taxon>
    </lineage>
</organism>
<dbReference type="Proteomes" id="UP000310406">
    <property type="component" value="Unassembled WGS sequence"/>
</dbReference>
<protein>
    <submittedName>
        <fullName evidence="1">Uncharacterized protein</fullName>
    </submittedName>
</protein>
<proteinExistence type="predicted"/>
<evidence type="ECO:0000313" key="2">
    <source>
        <dbReference type="Proteomes" id="UP000310406"/>
    </source>
</evidence>
<evidence type="ECO:0000313" key="1">
    <source>
        <dbReference type="EMBL" id="THV61723.1"/>
    </source>
</evidence>
<accession>A0A4S8RSK9</accession>
<reference evidence="1 2" key="1">
    <citation type="submission" date="2019-03" db="EMBL/GenBank/DDBJ databases">
        <title>Muricauda SCR12 sp.nov, a marine bacterium isolated from Pacific Ocean:the Okinawa trough.</title>
        <authorList>
            <person name="Liu L."/>
        </authorList>
    </citation>
    <scope>NUCLEOTIDE SEQUENCE [LARGE SCALE GENOMIC DNA]</scope>
    <source>
        <strain evidence="1 2">SCR12</strain>
    </source>
</reference>